<evidence type="ECO:0000313" key="2">
    <source>
        <dbReference type="EMBL" id="SCB75089.1"/>
    </source>
</evidence>
<evidence type="ECO:0000259" key="1">
    <source>
        <dbReference type="Pfam" id="PF00144"/>
    </source>
</evidence>
<feature type="domain" description="Beta-lactamase-related" evidence="1">
    <location>
        <begin position="7"/>
        <end position="326"/>
    </location>
</feature>
<dbReference type="AlphaFoldDB" id="A0A0V8HQ02"/>
<name>A0A0V8HQ02_9BACI</name>
<gene>
    <name evidence="2" type="ORF">GA0061094_0261</name>
</gene>
<dbReference type="InterPro" id="IPR012338">
    <property type="entry name" value="Beta-lactam/transpept-like"/>
</dbReference>
<dbReference type="OrthoDB" id="9797709at2"/>
<dbReference type="InterPro" id="IPR050491">
    <property type="entry name" value="AmpC-like"/>
</dbReference>
<organism evidence="2 3">
    <name type="scientific">[Bacillus] enclensis</name>
    <dbReference type="NCBI Taxonomy" id="1402860"/>
    <lineage>
        <taxon>Bacteria</taxon>
        <taxon>Bacillati</taxon>
        <taxon>Bacillota</taxon>
        <taxon>Bacilli</taxon>
        <taxon>Bacillales</taxon>
        <taxon>Bacillaceae</taxon>
        <taxon>Rossellomorea</taxon>
    </lineage>
</organism>
<dbReference type="Proteomes" id="UP000181997">
    <property type="component" value="Unassembled WGS sequence"/>
</dbReference>
<protein>
    <submittedName>
        <fullName evidence="2">CubicO group peptidase, beta-lactamase class C family</fullName>
    </submittedName>
</protein>
<proteinExistence type="predicted"/>
<evidence type="ECO:0000313" key="3">
    <source>
        <dbReference type="Proteomes" id="UP000181997"/>
    </source>
</evidence>
<dbReference type="PANTHER" id="PTHR46825">
    <property type="entry name" value="D-ALANYL-D-ALANINE-CARBOXYPEPTIDASE/ENDOPEPTIDASE AMPH"/>
    <property type="match status" value="1"/>
</dbReference>
<sequence length="344" mass="37917">MKLSKINIEERMQHYHISGLSLATIKDGQMSANESHGVRETGTQKFVDTDTMFNACSISKFVTGMLVMILADQGVLDLDADVNDQLLTWKVPHHRFSAKVTLRRLLSHQSGIMDPDGSFPERKLTDSVPSMVEVLEGKTSYCKTPIEVNVEPGSEFHYSDAGYCIIQQVIEDVTGKPFATLASELIFNPLKMKHSSFPTDIFKESMTNFSFGHNKDGQLIDGGYSIYPYPAASGLWTTPEDLARLVIELTGSLKGQSKIGLTDVKADEMIRSQGCKEWAGLGVFLDGAEEELEISSLGWGIGCQSMVAAYPHLGKGLIIMTNTDTGLHQMKGLIGEVYHSMKKR</sequence>
<dbReference type="Pfam" id="PF00144">
    <property type="entry name" value="Beta-lactamase"/>
    <property type="match status" value="1"/>
</dbReference>
<keyword evidence="3" id="KW-1185">Reference proteome</keyword>
<dbReference type="PANTHER" id="PTHR46825:SF9">
    <property type="entry name" value="BETA-LACTAMASE-RELATED DOMAIN-CONTAINING PROTEIN"/>
    <property type="match status" value="1"/>
</dbReference>
<dbReference type="SUPFAM" id="SSF56601">
    <property type="entry name" value="beta-lactamase/transpeptidase-like"/>
    <property type="match status" value="1"/>
</dbReference>
<dbReference type="RefSeq" id="WP_058297180.1">
    <property type="nucleotide sequence ID" value="NZ_FMAU01000001.1"/>
</dbReference>
<dbReference type="InterPro" id="IPR001466">
    <property type="entry name" value="Beta-lactam-related"/>
</dbReference>
<dbReference type="EMBL" id="FMAU01000001">
    <property type="protein sequence ID" value="SCB75089.1"/>
    <property type="molecule type" value="Genomic_DNA"/>
</dbReference>
<accession>A0A0V8HQ02</accession>
<reference evidence="3" key="1">
    <citation type="submission" date="2016-08" db="EMBL/GenBank/DDBJ databases">
        <authorList>
            <person name="Varghese N."/>
            <person name="Submissions Spin"/>
        </authorList>
    </citation>
    <scope>NUCLEOTIDE SEQUENCE [LARGE SCALE GENOMIC DNA]</scope>
    <source>
        <strain evidence="3">SGD-1123</strain>
    </source>
</reference>
<dbReference type="Gene3D" id="3.40.710.10">
    <property type="entry name" value="DD-peptidase/beta-lactamase superfamily"/>
    <property type="match status" value="1"/>
</dbReference>